<dbReference type="Pfam" id="PF00578">
    <property type="entry name" value="AhpC-TSA"/>
    <property type="match status" value="1"/>
</dbReference>
<reference evidence="8 9" key="1">
    <citation type="journal article" date="2021" name="Microbiol. Resour. Announc.">
        <title>Complete Genome Sequences of Two Rhodococcus sp. Strains with Large and Linear Chromosomes, Isolated from Apple Rhizosphere.</title>
        <authorList>
            <person name="Benning S."/>
            <person name="Brugnone N."/>
            <person name="Siani R."/>
            <person name="Kublik S."/>
            <person name="Schloter M."/>
            <person name="Rad V."/>
        </authorList>
    </citation>
    <scope>NUCLEOTIDE SEQUENCE [LARGE SCALE GENOMIC DNA]</scope>
    <source>
        <strain evidence="8 9">R79</strain>
    </source>
</reference>
<dbReference type="PANTHER" id="PTHR42852">
    <property type="entry name" value="THIOL:DISULFIDE INTERCHANGE PROTEIN DSBE"/>
    <property type="match status" value="1"/>
</dbReference>
<keyword evidence="2" id="KW-0201">Cytochrome c-type biogenesis</keyword>
<evidence type="ECO:0000256" key="3">
    <source>
        <dbReference type="ARBA" id="ARBA00022968"/>
    </source>
</evidence>
<evidence type="ECO:0000313" key="9">
    <source>
        <dbReference type="Proteomes" id="UP000662986"/>
    </source>
</evidence>
<protein>
    <submittedName>
        <fullName evidence="8">TlpA family protein disulfide reductase</fullName>
    </submittedName>
</protein>
<keyword evidence="3" id="KW-0735">Signal-anchor</keyword>
<evidence type="ECO:0000256" key="4">
    <source>
        <dbReference type="ARBA" id="ARBA00023157"/>
    </source>
</evidence>
<feature type="compositionally biased region" description="Basic and acidic residues" evidence="6">
    <location>
        <begin position="1"/>
        <end position="12"/>
    </location>
</feature>
<keyword evidence="8" id="KW-0614">Plasmid</keyword>
<dbReference type="InterPro" id="IPR000866">
    <property type="entry name" value="AhpC/TSA"/>
</dbReference>
<keyword evidence="5" id="KW-0676">Redox-active center</keyword>
<dbReference type="PROSITE" id="PS00194">
    <property type="entry name" value="THIOREDOXIN_1"/>
    <property type="match status" value="1"/>
</dbReference>
<dbReference type="InterPro" id="IPR036249">
    <property type="entry name" value="Thioredoxin-like_sf"/>
</dbReference>
<sequence>MIGTRLRPEPGHRHSLRRRSWTTGGRHPARRITRIALTALAAALGLTGCASGTDSVVQGGTFDFVSPGGQTEIFYDPPDTRGTIGELSGPDLMVDGKTTALSDYAGQVVVLNLWGQWCGPCRGEASQLEQVYTATKGLGVAFLGIDVRDPQKDKAQDFVTDHQVTYPSIYDPAMRTLIALGGKYPTSVIPSTLVLDRHRRVAAVYLKALLAEDLQPVVERIAAEQ</sequence>
<comment type="subcellular location">
    <subcellularLocation>
        <location evidence="1">Cell envelope</location>
    </subcellularLocation>
</comment>
<dbReference type="InterPro" id="IPR013766">
    <property type="entry name" value="Thioredoxin_domain"/>
</dbReference>
<dbReference type="Gene3D" id="3.40.30.10">
    <property type="entry name" value="Glutaredoxin"/>
    <property type="match status" value="1"/>
</dbReference>
<evidence type="ECO:0000259" key="7">
    <source>
        <dbReference type="PROSITE" id="PS51352"/>
    </source>
</evidence>
<dbReference type="SUPFAM" id="SSF52833">
    <property type="entry name" value="Thioredoxin-like"/>
    <property type="match status" value="1"/>
</dbReference>
<dbReference type="RefSeq" id="WP_206004482.1">
    <property type="nucleotide sequence ID" value="NZ_CP070615.1"/>
</dbReference>
<reference evidence="8 9" key="2">
    <citation type="journal article" date="2022" name="Arch. Microbiol.">
        <title>Rhodococcus pseudokoreensis sp. nov. isolated from the rhizosphere of young M26 apple rootstocks.</title>
        <authorList>
            <person name="Kampfer P."/>
            <person name="Glaeser S.P."/>
            <person name="Blom J."/>
            <person name="Wolf J."/>
            <person name="Benning S."/>
            <person name="Schloter M."/>
            <person name="Neumann-Schaal M."/>
        </authorList>
    </citation>
    <scope>NUCLEOTIDE SEQUENCE [LARGE SCALE GENOMIC DNA]</scope>
    <source>
        <strain evidence="8 9">R79</strain>
    </source>
</reference>
<geneLocation type="plasmid" evidence="8 9">
    <name>unnamed4</name>
</geneLocation>
<dbReference type="CDD" id="cd02966">
    <property type="entry name" value="TlpA_like_family"/>
    <property type="match status" value="1"/>
</dbReference>
<keyword evidence="9" id="KW-1185">Reference proteome</keyword>
<gene>
    <name evidence="8" type="ORF">JWS13_03400</name>
</gene>
<evidence type="ECO:0000256" key="6">
    <source>
        <dbReference type="SAM" id="MobiDB-lite"/>
    </source>
</evidence>
<dbReference type="PROSITE" id="PS51352">
    <property type="entry name" value="THIOREDOXIN_2"/>
    <property type="match status" value="1"/>
</dbReference>
<feature type="region of interest" description="Disordered" evidence="6">
    <location>
        <begin position="1"/>
        <end position="26"/>
    </location>
</feature>
<dbReference type="InterPro" id="IPR050553">
    <property type="entry name" value="Thioredoxin_ResA/DsbE_sf"/>
</dbReference>
<dbReference type="EMBL" id="CP070615">
    <property type="protein sequence ID" value="QSE87705.1"/>
    <property type="molecule type" value="Genomic_DNA"/>
</dbReference>
<evidence type="ECO:0000256" key="2">
    <source>
        <dbReference type="ARBA" id="ARBA00022748"/>
    </source>
</evidence>
<evidence type="ECO:0000313" key="8">
    <source>
        <dbReference type="EMBL" id="QSE87705.1"/>
    </source>
</evidence>
<evidence type="ECO:0000256" key="1">
    <source>
        <dbReference type="ARBA" id="ARBA00004196"/>
    </source>
</evidence>
<keyword evidence="3" id="KW-0812">Transmembrane</keyword>
<proteinExistence type="predicted"/>
<organism evidence="8 9">
    <name type="scientific">Rhodococcus pseudokoreensis</name>
    <dbReference type="NCBI Taxonomy" id="2811421"/>
    <lineage>
        <taxon>Bacteria</taxon>
        <taxon>Bacillati</taxon>
        <taxon>Actinomycetota</taxon>
        <taxon>Actinomycetes</taxon>
        <taxon>Mycobacteriales</taxon>
        <taxon>Nocardiaceae</taxon>
        <taxon>Rhodococcus</taxon>
    </lineage>
</organism>
<name>A0A974VXZ4_9NOCA</name>
<feature type="domain" description="Thioredoxin" evidence="7">
    <location>
        <begin position="65"/>
        <end position="223"/>
    </location>
</feature>
<dbReference type="InterPro" id="IPR017937">
    <property type="entry name" value="Thioredoxin_CS"/>
</dbReference>
<accession>A0A974VXZ4</accession>
<dbReference type="Proteomes" id="UP000662986">
    <property type="component" value="Plasmid unnamed4"/>
</dbReference>
<evidence type="ECO:0000256" key="5">
    <source>
        <dbReference type="ARBA" id="ARBA00023284"/>
    </source>
</evidence>
<keyword evidence="4" id="KW-1015">Disulfide bond</keyword>
<dbReference type="PANTHER" id="PTHR42852:SF6">
    <property type="entry name" value="THIOL:DISULFIDE INTERCHANGE PROTEIN DSBE"/>
    <property type="match status" value="1"/>
</dbReference>